<organism evidence="2 3">
    <name type="scientific">Oikopleura dioica</name>
    <name type="common">Tunicate</name>
    <dbReference type="NCBI Taxonomy" id="34765"/>
    <lineage>
        <taxon>Eukaryota</taxon>
        <taxon>Metazoa</taxon>
        <taxon>Chordata</taxon>
        <taxon>Tunicata</taxon>
        <taxon>Appendicularia</taxon>
        <taxon>Copelata</taxon>
        <taxon>Oikopleuridae</taxon>
        <taxon>Oikopleura</taxon>
    </lineage>
</organism>
<feature type="compositionally biased region" description="Basic and acidic residues" evidence="1">
    <location>
        <begin position="242"/>
        <end position="252"/>
    </location>
</feature>
<name>A0ABN7SIA5_OIKDI</name>
<protein>
    <submittedName>
        <fullName evidence="2">Oidioi.mRNA.OKI2018_I69.YSR.g17141.t1.cds</fullName>
    </submittedName>
</protein>
<evidence type="ECO:0000313" key="2">
    <source>
        <dbReference type="EMBL" id="CAG5101491.1"/>
    </source>
</evidence>
<feature type="region of interest" description="Disordered" evidence="1">
    <location>
        <begin position="18"/>
        <end position="45"/>
    </location>
</feature>
<feature type="compositionally biased region" description="Basic and acidic residues" evidence="1">
    <location>
        <begin position="151"/>
        <end position="168"/>
    </location>
</feature>
<feature type="compositionally biased region" description="Basic and acidic residues" evidence="1">
    <location>
        <begin position="107"/>
        <end position="131"/>
    </location>
</feature>
<gene>
    <name evidence="2" type="ORF">OKIOD_LOCUS8699</name>
</gene>
<reference evidence="2 3" key="1">
    <citation type="submission" date="2021-04" db="EMBL/GenBank/DDBJ databases">
        <authorList>
            <person name="Bliznina A."/>
        </authorList>
    </citation>
    <scope>NUCLEOTIDE SEQUENCE [LARGE SCALE GENOMIC DNA]</scope>
</reference>
<feature type="compositionally biased region" description="Low complexity" evidence="1">
    <location>
        <begin position="169"/>
        <end position="178"/>
    </location>
</feature>
<keyword evidence="3" id="KW-1185">Reference proteome</keyword>
<evidence type="ECO:0000256" key="1">
    <source>
        <dbReference type="SAM" id="MobiDB-lite"/>
    </source>
</evidence>
<feature type="compositionally biased region" description="Basic and acidic residues" evidence="1">
    <location>
        <begin position="188"/>
        <end position="203"/>
    </location>
</feature>
<feature type="compositionally biased region" description="Polar residues" evidence="1">
    <location>
        <begin position="207"/>
        <end position="220"/>
    </location>
</feature>
<feature type="compositionally biased region" description="Low complexity" evidence="1">
    <location>
        <begin position="253"/>
        <end position="306"/>
    </location>
</feature>
<sequence length="805" mass="89725">MTYGLGYRLDAGINSTWPRPTCPAPTSTTRTPPNMGSKPLGWSQRPNYPESVTPFFVASRPNSASSNTSAPTYAGVVTTGSALPTFVPLATSRVRSRSVGPATNDNVSDRSDVRHSDHASDCSSDRADARHSNHASDQVSVRPSDQVSVRADVRHSDHSSDQASDRSSVRVAASGSKANYSFNGGNDKANERVEPVRSREEPLRTPIVTSSASPSLTEPSPVSYESDCDFATLERTINDVLEDTRRSDDSEKLSSAPATTNLTTASPTPTASPTTTPTPLQSLLPAATPTAMPTTSPTPTATPTPAFRQCPPHLLPSRLCQSTRFKWRRYLWQFSHSIRRSRRFSRETSNKRVWAHSKRALLRQDCPRNTWVDYSSSLASHVRENKGIFARMPISINGQFGLAVLPQVWPLVEADVLFNQLLDDILVCCHQEKMLTLENVHQRSLLSSHLLDSIPHSSRFSASIALAEFYLAACDCKFIPRSYWTGREENGDMRAVSYLGRNICSSTNSPLTNDSTAAPEDSEYLVGLDVTSELVSIMQSICMASYSEIKSRQSFSSTVHEIDWTTLHRSDTFAHLVTVANVVDYAYKDLSLPINNHLGRKYQDLATPRVFGTFLQVEFPKLAKDLVLLKGYSLLQNSENVALSMLCIIRQFLAKFVESEEQRLTKVLSFTALEKELVFQPLENLTPEQQQSRQVLLRTHKTLRGTCIANHRHTMLVLLDRLANFYLVFALQEDPLLRLESVLKHEHVVNQALITKGGRNFDPFCRRWAWMLPTFRFIARKRSSTAQRSTSSHQVRSSDDSTQVA</sequence>
<feature type="compositionally biased region" description="Polar residues" evidence="1">
    <location>
        <begin position="18"/>
        <end position="34"/>
    </location>
</feature>
<feature type="region of interest" description="Disordered" evidence="1">
    <location>
        <begin position="241"/>
        <end position="308"/>
    </location>
</feature>
<feature type="compositionally biased region" description="Polar residues" evidence="1">
    <location>
        <begin position="135"/>
        <end position="147"/>
    </location>
</feature>
<feature type="region of interest" description="Disordered" evidence="1">
    <location>
        <begin position="94"/>
        <end position="225"/>
    </location>
</feature>
<accession>A0ABN7SIA5</accession>
<evidence type="ECO:0000313" key="3">
    <source>
        <dbReference type="Proteomes" id="UP001158576"/>
    </source>
</evidence>
<dbReference type="EMBL" id="OU015570">
    <property type="protein sequence ID" value="CAG5101491.1"/>
    <property type="molecule type" value="Genomic_DNA"/>
</dbReference>
<dbReference type="Proteomes" id="UP001158576">
    <property type="component" value="Chromosome YSR"/>
</dbReference>
<proteinExistence type="predicted"/>